<evidence type="ECO:0000313" key="2">
    <source>
        <dbReference type="EMBL" id="JAS30537.1"/>
    </source>
</evidence>
<organism evidence="2">
    <name type="scientific">Clastoptera arizonana</name>
    <name type="common">Arizona spittle bug</name>
    <dbReference type="NCBI Taxonomy" id="38151"/>
    <lineage>
        <taxon>Eukaryota</taxon>
        <taxon>Metazoa</taxon>
        <taxon>Ecdysozoa</taxon>
        <taxon>Arthropoda</taxon>
        <taxon>Hexapoda</taxon>
        <taxon>Insecta</taxon>
        <taxon>Pterygota</taxon>
        <taxon>Neoptera</taxon>
        <taxon>Paraneoptera</taxon>
        <taxon>Hemiptera</taxon>
        <taxon>Auchenorrhyncha</taxon>
        <taxon>Cercopoidea</taxon>
        <taxon>Clastopteridae</taxon>
        <taxon>Clastoptera</taxon>
    </lineage>
</organism>
<feature type="non-terminal residue" evidence="2">
    <location>
        <position position="1"/>
    </location>
</feature>
<gene>
    <name evidence="2" type="ORF">g.39560</name>
</gene>
<reference evidence="2" key="1">
    <citation type="submission" date="2015-12" db="EMBL/GenBank/DDBJ databases">
        <title>De novo transcriptome assembly of four potential Pierce s Disease insect vectors from Arizona vineyards.</title>
        <authorList>
            <person name="Tassone E.E."/>
        </authorList>
    </citation>
    <scope>NUCLEOTIDE SEQUENCE</scope>
</reference>
<feature type="compositionally biased region" description="Polar residues" evidence="1">
    <location>
        <begin position="114"/>
        <end position="125"/>
    </location>
</feature>
<name>A0A1B6DY02_9HEMI</name>
<protein>
    <submittedName>
        <fullName evidence="2">Uncharacterized protein</fullName>
    </submittedName>
</protein>
<feature type="compositionally biased region" description="Low complexity" evidence="1">
    <location>
        <begin position="47"/>
        <end position="59"/>
    </location>
</feature>
<proteinExistence type="predicted"/>
<feature type="compositionally biased region" description="Basic and acidic residues" evidence="1">
    <location>
        <begin position="153"/>
        <end position="178"/>
    </location>
</feature>
<sequence>EANLALKEISTPQENKLIIENFLTKIADIEPEVLDSKPDPLCIQNIIRSSRSNSTNQSTDRPRNRYTEGKPRGGPRGIRNEGRQPGPSNNWRNTNKICEENDMENVRGKDKQSNWRSGKGTSNFVGVSRNYHNDESYNPGKERNQSQNWRSHHNSEKDHEGNIIKKDPSRHQMESRCWRTKPKVENEDDKASNFEYRFPLD</sequence>
<feature type="compositionally biased region" description="Basic and acidic residues" evidence="1">
    <location>
        <begin position="60"/>
        <end position="71"/>
    </location>
</feature>
<feature type="compositionally biased region" description="Polar residues" evidence="1">
    <location>
        <begin position="86"/>
        <end position="96"/>
    </location>
</feature>
<dbReference type="AlphaFoldDB" id="A0A1B6DY02"/>
<evidence type="ECO:0000256" key="1">
    <source>
        <dbReference type="SAM" id="MobiDB-lite"/>
    </source>
</evidence>
<feature type="compositionally biased region" description="Basic and acidic residues" evidence="1">
    <location>
        <begin position="131"/>
        <end position="144"/>
    </location>
</feature>
<feature type="region of interest" description="Disordered" evidence="1">
    <location>
        <begin position="47"/>
        <end position="178"/>
    </location>
</feature>
<accession>A0A1B6DY02</accession>
<dbReference type="EMBL" id="GEDC01006761">
    <property type="protein sequence ID" value="JAS30537.1"/>
    <property type="molecule type" value="Transcribed_RNA"/>
</dbReference>
<feature type="compositionally biased region" description="Basic and acidic residues" evidence="1">
    <location>
        <begin position="104"/>
        <end position="113"/>
    </location>
</feature>